<name>A0A7S4GHJ6_9EUGL</name>
<evidence type="ECO:0000256" key="1">
    <source>
        <dbReference type="SAM" id="MobiDB-lite"/>
    </source>
</evidence>
<feature type="compositionally biased region" description="Low complexity" evidence="1">
    <location>
        <begin position="99"/>
        <end position="111"/>
    </location>
</feature>
<evidence type="ECO:0000313" key="3">
    <source>
        <dbReference type="EMBL" id="CAE0837338.1"/>
    </source>
</evidence>
<sequence length="111" mass="11729">MGNMAQMAPFGTLAFCFLLQILGPPLVPRAQSGPLPTTSQSQPTPIRQVSVTCQPPSIGSLEITRTACGSSFAYFLFGCSEGPPAARLRDHCNGPQQPPEDLLQDPCEGPS</sequence>
<keyword evidence="2" id="KW-0732">Signal</keyword>
<proteinExistence type="predicted"/>
<gene>
    <name evidence="3" type="ORF">EGYM00163_LOCUS48710</name>
</gene>
<feature type="region of interest" description="Disordered" evidence="1">
    <location>
        <begin position="87"/>
        <end position="111"/>
    </location>
</feature>
<dbReference type="AlphaFoldDB" id="A0A7S4GHJ6"/>
<feature type="chain" id="PRO_5031154197" evidence="2">
    <location>
        <begin position="33"/>
        <end position="111"/>
    </location>
</feature>
<feature type="region of interest" description="Disordered" evidence="1">
    <location>
        <begin position="28"/>
        <end position="50"/>
    </location>
</feature>
<reference evidence="3" key="1">
    <citation type="submission" date="2021-01" db="EMBL/GenBank/DDBJ databases">
        <authorList>
            <person name="Corre E."/>
            <person name="Pelletier E."/>
            <person name="Niang G."/>
            <person name="Scheremetjew M."/>
            <person name="Finn R."/>
            <person name="Kale V."/>
            <person name="Holt S."/>
            <person name="Cochrane G."/>
            <person name="Meng A."/>
            <person name="Brown T."/>
            <person name="Cohen L."/>
        </authorList>
    </citation>
    <scope>NUCLEOTIDE SEQUENCE</scope>
    <source>
        <strain evidence="3">CCMP1594</strain>
    </source>
</reference>
<feature type="compositionally biased region" description="Low complexity" evidence="1">
    <location>
        <begin position="31"/>
        <end position="45"/>
    </location>
</feature>
<accession>A0A7S4GHJ6</accession>
<feature type="signal peptide" evidence="2">
    <location>
        <begin position="1"/>
        <end position="32"/>
    </location>
</feature>
<dbReference type="EMBL" id="HBJA01141289">
    <property type="protein sequence ID" value="CAE0837338.1"/>
    <property type="molecule type" value="Transcribed_RNA"/>
</dbReference>
<evidence type="ECO:0000256" key="2">
    <source>
        <dbReference type="SAM" id="SignalP"/>
    </source>
</evidence>
<protein>
    <submittedName>
        <fullName evidence="3">Uncharacterized protein</fullName>
    </submittedName>
</protein>
<organism evidence="3">
    <name type="scientific">Eutreptiella gymnastica</name>
    <dbReference type="NCBI Taxonomy" id="73025"/>
    <lineage>
        <taxon>Eukaryota</taxon>
        <taxon>Discoba</taxon>
        <taxon>Euglenozoa</taxon>
        <taxon>Euglenida</taxon>
        <taxon>Spirocuta</taxon>
        <taxon>Euglenophyceae</taxon>
        <taxon>Eutreptiales</taxon>
        <taxon>Eutreptiaceae</taxon>
        <taxon>Eutreptiella</taxon>
    </lineage>
</organism>